<keyword evidence="3" id="KW-1185">Reference proteome</keyword>
<keyword evidence="1" id="KW-0812">Transmembrane</keyword>
<feature type="transmembrane region" description="Helical" evidence="1">
    <location>
        <begin position="26"/>
        <end position="45"/>
    </location>
</feature>
<feature type="transmembrane region" description="Helical" evidence="1">
    <location>
        <begin position="180"/>
        <end position="202"/>
    </location>
</feature>
<protein>
    <submittedName>
        <fullName evidence="2">DUF1109 domain-containing protein</fullName>
    </submittedName>
</protein>
<proteinExistence type="predicted"/>
<dbReference type="RefSeq" id="WP_136693258.1">
    <property type="nucleotide sequence ID" value="NZ_SSHH01000002.1"/>
</dbReference>
<feature type="transmembrane region" description="Helical" evidence="1">
    <location>
        <begin position="90"/>
        <end position="111"/>
    </location>
</feature>
<dbReference type="AlphaFoldDB" id="A0A4T3F3Z6"/>
<name>A0A4T3F3Z6_9SPHN</name>
<evidence type="ECO:0000256" key="1">
    <source>
        <dbReference type="SAM" id="Phobius"/>
    </source>
</evidence>
<evidence type="ECO:0000313" key="2">
    <source>
        <dbReference type="EMBL" id="TIX50238.1"/>
    </source>
</evidence>
<dbReference type="OrthoDB" id="7409897at2"/>
<feature type="transmembrane region" description="Helical" evidence="1">
    <location>
        <begin position="126"/>
        <end position="148"/>
    </location>
</feature>
<feature type="transmembrane region" description="Helical" evidence="1">
    <location>
        <begin position="155"/>
        <end position="174"/>
    </location>
</feature>
<dbReference type="Proteomes" id="UP000309389">
    <property type="component" value="Unassembled WGS sequence"/>
</dbReference>
<feature type="transmembrane region" description="Helical" evidence="1">
    <location>
        <begin position="57"/>
        <end position="78"/>
    </location>
</feature>
<comment type="caution">
    <text evidence="2">The sequence shown here is derived from an EMBL/GenBank/DDBJ whole genome shotgun (WGS) entry which is preliminary data.</text>
</comment>
<organism evidence="2 3">
    <name type="scientific">Alteraurantiacibacter aquimixticola</name>
    <dbReference type="NCBI Taxonomy" id="2489173"/>
    <lineage>
        <taxon>Bacteria</taxon>
        <taxon>Pseudomonadati</taxon>
        <taxon>Pseudomonadota</taxon>
        <taxon>Alphaproteobacteria</taxon>
        <taxon>Sphingomonadales</taxon>
        <taxon>Erythrobacteraceae</taxon>
        <taxon>Alteraurantiacibacter</taxon>
    </lineage>
</organism>
<sequence>MGRTEDLITRLASEGAARQGTATPHFALPLLLATILCIGATALVLEDAFPTYHLRGWMPMVVKWGFSVSLLLLAALALHVLGRPGRPSGWAVASLLLPFAYAAFFVLPALLFGDLPFPGEQWERCLIAMGIMSPIGFGSAVMATRWLAPTDTSRAGLAAGFFGGAMAMTAYAPFCPGEGGLYFVSFYLVPILTMAGIGWLLGPRLLRW</sequence>
<dbReference type="InterPro" id="IPR009495">
    <property type="entry name" value="NrsF"/>
</dbReference>
<evidence type="ECO:0000313" key="3">
    <source>
        <dbReference type="Proteomes" id="UP000309389"/>
    </source>
</evidence>
<keyword evidence="1" id="KW-0472">Membrane</keyword>
<keyword evidence="1" id="KW-1133">Transmembrane helix</keyword>
<dbReference type="EMBL" id="SSHH01000002">
    <property type="protein sequence ID" value="TIX50238.1"/>
    <property type="molecule type" value="Genomic_DNA"/>
</dbReference>
<gene>
    <name evidence="2" type="ORF">E5222_08095</name>
</gene>
<accession>A0A4T3F3Z6</accession>
<dbReference type="Pfam" id="PF06532">
    <property type="entry name" value="NrsF"/>
    <property type="match status" value="1"/>
</dbReference>
<reference evidence="2 3" key="1">
    <citation type="submission" date="2019-04" db="EMBL/GenBank/DDBJ databases">
        <title>Altererythrobacter aquimixticola sp. nov., isolated from sediment of junction between the ocean and a freshwater spring.</title>
        <authorList>
            <person name="Yoon J.-H."/>
        </authorList>
    </citation>
    <scope>NUCLEOTIDE SEQUENCE [LARGE SCALE GENOMIC DNA]</scope>
    <source>
        <strain evidence="2 3">SSKS-13</strain>
    </source>
</reference>